<evidence type="ECO:0000313" key="2">
    <source>
        <dbReference type="EnsemblMetazoa" id="HelroP175193"/>
    </source>
</evidence>
<dbReference type="Proteomes" id="UP000015101">
    <property type="component" value="Unassembled WGS sequence"/>
</dbReference>
<dbReference type="CTD" id="20205294"/>
<evidence type="ECO:0000313" key="3">
    <source>
        <dbReference type="Proteomes" id="UP000015101"/>
    </source>
</evidence>
<dbReference type="EMBL" id="AMQM01005164">
    <property type="status" value="NOT_ANNOTATED_CDS"/>
    <property type="molecule type" value="Genomic_DNA"/>
</dbReference>
<reference evidence="2" key="3">
    <citation type="submission" date="2015-06" db="UniProtKB">
        <authorList>
            <consortium name="EnsemblMetazoa"/>
        </authorList>
    </citation>
    <scope>IDENTIFICATION</scope>
</reference>
<gene>
    <name evidence="2" type="primary">20205294</name>
    <name evidence="1" type="ORF">HELRODRAFT_175193</name>
</gene>
<sequence length="112" mass="12776">MATLTLETTMTRNLDEMTENKIKFAQFESGNKNENNASGAKVLSFGQFPMENKIDAATMEITTDNPTEAVKVFWSHHVEGKNGKSNNFWKDCREKRPRLTTNNIREALLFTC</sequence>
<dbReference type="AlphaFoldDB" id="T1F8Z5"/>
<reference evidence="3" key="1">
    <citation type="submission" date="2012-12" db="EMBL/GenBank/DDBJ databases">
        <authorList>
            <person name="Hellsten U."/>
            <person name="Grimwood J."/>
            <person name="Chapman J.A."/>
            <person name="Shapiro H."/>
            <person name="Aerts A."/>
            <person name="Otillar R.P."/>
            <person name="Terry A.Y."/>
            <person name="Boore J.L."/>
            <person name="Simakov O."/>
            <person name="Marletaz F."/>
            <person name="Cho S.-J."/>
            <person name="Edsinger-Gonzales E."/>
            <person name="Havlak P."/>
            <person name="Kuo D.-H."/>
            <person name="Larsson T."/>
            <person name="Lv J."/>
            <person name="Arendt D."/>
            <person name="Savage R."/>
            <person name="Osoegawa K."/>
            <person name="de Jong P."/>
            <person name="Lindberg D.R."/>
            <person name="Seaver E.C."/>
            <person name="Weisblat D.A."/>
            <person name="Putnam N.H."/>
            <person name="Grigoriev I.V."/>
            <person name="Rokhsar D.S."/>
        </authorList>
    </citation>
    <scope>NUCLEOTIDE SEQUENCE</scope>
</reference>
<dbReference type="RefSeq" id="XP_009020876.1">
    <property type="nucleotide sequence ID" value="XM_009022628.1"/>
</dbReference>
<name>T1F8Z5_HELRO</name>
<keyword evidence="3" id="KW-1185">Reference proteome</keyword>
<evidence type="ECO:0000313" key="1">
    <source>
        <dbReference type="EMBL" id="ESO01164.1"/>
    </source>
</evidence>
<dbReference type="GeneID" id="20205294"/>
<dbReference type="InParanoid" id="T1F8Z5"/>
<dbReference type="EnsemblMetazoa" id="HelroT175193">
    <property type="protein sequence ID" value="HelroP175193"/>
    <property type="gene ID" value="HelroG175193"/>
</dbReference>
<reference evidence="1 3" key="2">
    <citation type="journal article" date="2013" name="Nature">
        <title>Insights into bilaterian evolution from three spiralian genomes.</title>
        <authorList>
            <person name="Simakov O."/>
            <person name="Marletaz F."/>
            <person name="Cho S.J."/>
            <person name="Edsinger-Gonzales E."/>
            <person name="Havlak P."/>
            <person name="Hellsten U."/>
            <person name="Kuo D.H."/>
            <person name="Larsson T."/>
            <person name="Lv J."/>
            <person name="Arendt D."/>
            <person name="Savage R."/>
            <person name="Osoegawa K."/>
            <person name="de Jong P."/>
            <person name="Grimwood J."/>
            <person name="Chapman J.A."/>
            <person name="Shapiro H."/>
            <person name="Aerts A."/>
            <person name="Otillar R.P."/>
            <person name="Terry A.Y."/>
            <person name="Boore J.L."/>
            <person name="Grigoriev I.V."/>
            <person name="Lindberg D.R."/>
            <person name="Seaver E.C."/>
            <person name="Weisblat D.A."/>
            <person name="Putnam N.H."/>
            <person name="Rokhsar D.S."/>
        </authorList>
    </citation>
    <scope>NUCLEOTIDE SEQUENCE</scope>
</reference>
<protein>
    <submittedName>
        <fullName evidence="1 2">Uncharacterized protein</fullName>
    </submittedName>
</protein>
<dbReference type="KEGG" id="hro:HELRODRAFT_175193"/>
<proteinExistence type="predicted"/>
<dbReference type="HOGENOM" id="CLU_2148527_0_0_1"/>
<organism evidence="2 3">
    <name type="scientific">Helobdella robusta</name>
    <name type="common">Californian leech</name>
    <dbReference type="NCBI Taxonomy" id="6412"/>
    <lineage>
        <taxon>Eukaryota</taxon>
        <taxon>Metazoa</taxon>
        <taxon>Spiralia</taxon>
        <taxon>Lophotrochozoa</taxon>
        <taxon>Annelida</taxon>
        <taxon>Clitellata</taxon>
        <taxon>Hirudinea</taxon>
        <taxon>Rhynchobdellida</taxon>
        <taxon>Glossiphoniidae</taxon>
        <taxon>Helobdella</taxon>
    </lineage>
</organism>
<dbReference type="EMBL" id="KB096830">
    <property type="protein sequence ID" value="ESO01164.1"/>
    <property type="molecule type" value="Genomic_DNA"/>
</dbReference>
<accession>T1F8Z5</accession>